<proteinExistence type="predicted"/>
<dbReference type="AlphaFoldDB" id="A0A0A9CNA4"/>
<organism evidence="1">
    <name type="scientific">Arundo donax</name>
    <name type="common">Giant reed</name>
    <name type="synonym">Donax arundinaceus</name>
    <dbReference type="NCBI Taxonomy" id="35708"/>
    <lineage>
        <taxon>Eukaryota</taxon>
        <taxon>Viridiplantae</taxon>
        <taxon>Streptophyta</taxon>
        <taxon>Embryophyta</taxon>
        <taxon>Tracheophyta</taxon>
        <taxon>Spermatophyta</taxon>
        <taxon>Magnoliopsida</taxon>
        <taxon>Liliopsida</taxon>
        <taxon>Poales</taxon>
        <taxon>Poaceae</taxon>
        <taxon>PACMAD clade</taxon>
        <taxon>Arundinoideae</taxon>
        <taxon>Arundineae</taxon>
        <taxon>Arundo</taxon>
    </lineage>
</organism>
<dbReference type="EMBL" id="GBRH01220111">
    <property type="protein sequence ID" value="JAD77784.1"/>
    <property type="molecule type" value="Transcribed_RNA"/>
</dbReference>
<reference evidence="1" key="1">
    <citation type="submission" date="2014-09" db="EMBL/GenBank/DDBJ databases">
        <authorList>
            <person name="Magalhaes I.L.F."/>
            <person name="Oliveira U."/>
            <person name="Santos F.R."/>
            <person name="Vidigal T.H.D.A."/>
            <person name="Brescovit A.D."/>
            <person name="Santos A.J."/>
        </authorList>
    </citation>
    <scope>NUCLEOTIDE SEQUENCE</scope>
    <source>
        <tissue evidence="1">Shoot tissue taken approximately 20 cm above the soil surface</tissue>
    </source>
</reference>
<accession>A0A0A9CNA4</accession>
<reference evidence="1" key="2">
    <citation type="journal article" date="2015" name="Data Brief">
        <title>Shoot transcriptome of the giant reed, Arundo donax.</title>
        <authorList>
            <person name="Barrero R.A."/>
            <person name="Guerrero F.D."/>
            <person name="Moolhuijzen P."/>
            <person name="Goolsby J.A."/>
            <person name="Tidwell J."/>
            <person name="Bellgard S.E."/>
            <person name="Bellgard M.I."/>
        </authorList>
    </citation>
    <scope>NUCLEOTIDE SEQUENCE</scope>
    <source>
        <tissue evidence="1">Shoot tissue taken approximately 20 cm above the soil surface</tissue>
    </source>
</reference>
<protein>
    <submittedName>
        <fullName evidence="1">Uncharacterized protein</fullName>
    </submittedName>
</protein>
<sequence>MCYSGRSVHCLRHHRLVHIPWTEGAQEENGARQVQMIYVNLCTGPHHLQVLWHVTESR</sequence>
<name>A0A0A9CNA4_ARUDO</name>
<evidence type="ECO:0000313" key="1">
    <source>
        <dbReference type="EMBL" id="JAD77784.1"/>
    </source>
</evidence>